<organism evidence="2">
    <name type="scientific">marine sediment metagenome</name>
    <dbReference type="NCBI Taxonomy" id="412755"/>
    <lineage>
        <taxon>unclassified sequences</taxon>
        <taxon>metagenomes</taxon>
        <taxon>ecological metagenomes</taxon>
    </lineage>
</organism>
<accession>X0TER0</accession>
<protein>
    <recommendedName>
        <fullName evidence="1">Ice-binding protein C-terminal domain-containing protein</fullName>
    </recommendedName>
</protein>
<feature type="non-terminal residue" evidence="2">
    <location>
        <position position="1"/>
    </location>
</feature>
<gene>
    <name evidence="2" type="ORF">S01H1_02505</name>
</gene>
<feature type="domain" description="Ice-binding protein C-terminal" evidence="1">
    <location>
        <begin position="156"/>
        <end position="178"/>
    </location>
</feature>
<comment type="caution">
    <text evidence="2">The sequence shown here is derived from an EMBL/GenBank/DDBJ whole genome shotgun (WGS) entry which is preliminary data.</text>
</comment>
<evidence type="ECO:0000313" key="2">
    <source>
        <dbReference type="EMBL" id="GAF85811.1"/>
    </source>
</evidence>
<name>X0TER0_9ZZZZ</name>
<dbReference type="InterPro" id="IPR013424">
    <property type="entry name" value="Ice-binding_C"/>
</dbReference>
<sequence>FGPAASVEVEISGLLAGSEFDQITVADSVSLAGTLDVSFIDNFVPTAGDKFEIITASSVLNQFDILNLPALPSDLLWFVNYGATTVELVTTFGADFDEDGDVDDDDRNAWEGGLGSVPAVHMDGDANADTFANGFDFLKWQQQLGTSGAAPLAAATIPEPSSVALLVLGAMGIVAGGRNRV</sequence>
<dbReference type="Pfam" id="PF07589">
    <property type="entry name" value="PEP-CTERM"/>
    <property type="match status" value="1"/>
</dbReference>
<proteinExistence type="predicted"/>
<dbReference type="EMBL" id="BARS01001214">
    <property type="protein sequence ID" value="GAF85811.1"/>
    <property type="molecule type" value="Genomic_DNA"/>
</dbReference>
<reference evidence="2" key="1">
    <citation type="journal article" date="2014" name="Front. Microbiol.">
        <title>High frequency of phylogenetically diverse reductive dehalogenase-homologous genes in deep subseafloor sedimentary metagenomes.</title>
        <authorList>
            <person name="Kawai M."/>
            <person name="Futagami T."/>
            <person name="Toyoda A."/>
            <person name="Takaki Y."/>
            <person name="Nishi S."/>
            <person name="Hori S."/>
            <person name="Arai W."/>
            <person name="Tsubouchi T."/>
            <person name="Morono Y."/>
            <person name="Uchiyama I."/>
            <person name="Ito T."/>
            <person name="Fujiyama A."/>
            <person name="Inagaki F."/>
            <person name="Takami H."/>
        </authorList>
    </citation>
    <scope>NUCLEOTIDE SEQUENCE</scope>
    <source>
        <strain evidence="2">Expedition CK06-06</strain>
    </source>
</reference>
<dbReference type="AlphaFoldDB" id="X0TER0"/>
<dbReference type="NCBIfam" id="TIGR02595">
    <property type="entry name" value="PEP_CTERM"/>
    <property type="match status" value="1"/>
</dbReference>
<evidence type="ECO:0000259" key="1">
    <source>
        <dbReference type="Pfam" id="PF07589"/>
    </source>
</evidence>